<comment type="similarity">
    <text evidence="5">Belongs to the SAT4 family.</text>
</comment>
<dbReference type="PANTHER" id="PTHR33048:SF129">
    <property type="entry name" value="INTEGRAL MEMBRANE PROTEIN-RELATED"/>
    <property type="match status" value="1"/>
</dbReference>
<dbReference type="GO" id="GO:0016020">
    <property type="term" value="C:membrane"/>
    <property type="evidence" value="ECO:0007669"/>
    <property type="project" value="UniProtKB-SubCell"/>
</dbReference>
<keyword evidence="2 6" id="KW-0812">Transmembrane</keyword>
<feature type="transmembrane region" description="Helical" evidence="6">
    <location>
        <begin position="35"/>
        <end position="58"/>
    </location>
</feature>
<organism evidence="8 9">
    <name type="scientific">Lojkania enalia</name>
    <dbReference type="NCBI Taxonomy" id="147567"/>
    <lineage>
        <taxon>Eukaryota</taxon>
        <taxon>Fungi</taxon>
        <taxon>Dikarya</taxon>
        <taxon>Ascomycota</taxon>
        <taxon>Pezizomycotina</taxon>
        <taxon>Dothideomycetes</taxon>
        <taxon>Pleosporomycetidae</taxon>
        <taxon>Pleosporales</taxon>
        <taxon>Pleosporales incertae sedis</taxon>
        <taxon>Lojkania</taxon>
    </lineage>
</organism>
<dbReference type="EMBL" id="ML986593">
    <property type="protein sequence ID" value="KAF2267268.1"/>
    <property type="molecule type" value="Genomic_DNA"/>
</dbReference>
<dbReference type="OrthoDB" id="3897607at2759"/>
<protein>
    <recommendedName>
        <fullName evidence="7">Rhodopsin domain-containing protein</fullName>
    </recommendedName>
</protein>
<feature type="transmembrane region" description="Helical" evidence="6">
    <location>
        <begin position="112"/>
        <end position="132"/>
    </location>
</feature>
<dbReference type="Pfam" id="PF20684">
    <property type="entry name" value="Fung_rhodopsin"/>
    <property type="match status" value="1"/>
</dbReference>
<dbReference type="PANTHER" id="PTHR33048">
    <property type="entry name" value="PTH11-LIKE INTEGRAL MEMBRANE PROTEIN (AFU_ORTHOLOGUE AFUA_5G11245)"/>
    <property type="match status" value="1"/>
</dbReference>
<feature type="domain" description="Rhodopsin" evidence="7">
    <location>
        <begin position="17"/>
        <end position="261"/>
    </location>
</feature>
<comment type="caution">
    <text evidence="8">The sequence shown here is derived from an EMBL/GenBank/DDBJ whole genome shotgun (WGS) entry which is preliminary data.</text>
</comment>
<evidence type="ECO:0000259" key="7">
    <source>
        <dbReference type="Pfam" id="PF20684"/>
    </source>
</evidence>
<dbReference type="InterPro" id="IPR052337">
    <property type="entry name" value="SAT4-like"/>
</dbReference>
<gene>
    <name evidence="8" type="ORF">CC78DRAFT_531043</name>
</gene>
<proteinExistence type="inferred from homology"/>
<evidence type="ECO:0000256" key="1">
    <source>
        <dbReference type="ARBA" id="ARBA00004141"/>
    </source>
</evidence>
<feature type="transmembrane region" description="Helical" evidence="6">
    <location>
        <begin position="6"/>
        <end position="23"/>
    </location>
</feature>
<sequence>MGLGGGMLFVCVGLLVARLWSRLRPYRRLHWDDWMVLAATILAVVNYILTALSVVNGLGRHVRFVSFSHRRESLRFIFINQVVWYWSITLVKLSVAYLLLRVKRESKRWRYFLISIMIFLVLVAGVSTIFQFTQCRPFQVFWDPGVFRQGPVKCFAQGVINGNIVGFSVVSVATDLIFSLIPITFIRKLNRPRRERIFMCILMGLGLFASAAAIMRTVQLQYFYTSPDLLRMSVTVVLWAQVEQQFAIIAATMPTLKAFLEKTLVKIGHFFYDQGTETQVMAKLVKFGLLDKEQTKVSKEEEQSEIKSPVRNRKKLRDEFGDTIPDARNDKEVEEILVKGGGLSA</sequence>
<feature type="transmembrane region" description="Helical" evidence="6">
    <location>
        <begin position="197"/>
        <end position="218"/>
    </location>
</feature>
<keyword evidence="4 6" id="KW-0472">Membrane</keyword>
<evidence type="ECO:0000256" key="2">
    <source>
        <dbReference type="ARBA" id="ARBA00022692"/>
    </source>
</evidence>
<dbReference type="InterPro" id="IPR049326">
    <property type="entry name" value="Rhodopsin_dom_fungi"/>
</dbReference>
<name>A0A9P4N6B6_9PLEO</name>
<dbReference type="AlphaFoldDB" id="A0A9P4N6B6"/>
<evidence type="ECO:0000313" key="9">
    <source>
        <dbReference type="Proteomes" id="UP000800093"/>
    </source>
</evidence>
<feature type="transmembrane region" description="Helical" evidence="6">
    <location>
        <begin position="164"/>
        <end position="185"/>
    </location>
</feature>
<feature type="transmembrane region" description="Helical" evidence="6">
    <location>
        <begin position="78"/>
        <end position="100"/>
    </location>
</feature>
<evidence type="ECO:0000256" key="4">
    <source>
        <dbReference type="ARBA" id="ARBA00023136"/>
    </source>
</evidence>
<comment type="subcellular location">
    <subcellularLocation>
        <location evidence="1">Membrane</location>
        <topology evidence="1">Multi-pass membrane protein</topology>
    </subcellularLocation>
</comment>
<reference evidence="9" key="1">
    <citation type="journal article" date="2020" name="Stud. Mycol.">
        <title>101 Dothideomycetes genomes: A test case for predicting lifestyles and emergence of pathogens.</title>
        <authorList>
            <person name="Haridas S."/>
            <person name="Albert R."/>
            <person name="Binder M."/>
            <person name="Bloem J."/>
            <person name="LaButti K."/>
            <person name="Salamov A."/>
            <person name="Andreopoulos B."/>
            <person name="Baker S."/>
            <person name="Barry K."/>
            <person name="Bills G."/>
            <person name="Bluhm B."/>
            <person name="Cannon C."/>
            <person name="Castanera R."/>
            <person name="Culley D."/>
            <person name="Daum C."/>
            <person name="Ezra D."/>
            <person name="Gonzalez J."/>
            <person name="Henrissat B."/>
            <person name="Kuo A."/>
            <person name="Liang C."/>
            <person name="Lipzen A."/>
            <person name="Lutzoni F."/>
            <person name="Magnuson J."/>
            <person name="Mondo S."/>
            <person name="Nolan M."/>
            <person name="Ohm R."/>
            <person name="Pangilinan J."/>
            <person name="Park H.-J."/>
            <person name="Ramirez L."/>
            <person name="Alfaro M."/>
            <person name="Sun H."/>
            <person name="Tritt A."/>
            <person name="Yoshinaga Y."/>
            <person name="Zwiers L.-H."/>
            <person name="Turgeon B."/>
            <person name="Goodwin S."/>
            <person name="Spatafora J."/>
            <person name="Crous P."/>
            <person name="Grigoriev I."/>
        </authorList>
    </citation>
    <scope>NUCLEOTIDE SEQUENCE [LARGE SCALE GENOMIC DNA]</scope>
    <source>
        <strain evidence="9">CBS 304.66</strain>
    </source>
</reference>
<evidence type="ECO:0000256" key="5">
    <source>
        <dbReference type="ARBA" id="ARBA00038359"/>
    </source>
</evidence>
<evidence type="ECO:0000313" key="8">
    <source>
        <dbReference type="EMBL" id="KAF2267268.1"/>
    </source>
</evidence>
<keyword evidence="9" id="KW-1185">Reference proteome</keyword>
<accession>A0A9P4N6B6</accession>
<evidence type="ECO:0000256" key="6">
    <source>
        <dbReference type="SAM" id="Phobius"/>
    </source>
</evidence>
<keyword evidence="3 6" id="KW-1133">Transmembrane helix</keyword>
<evidence type="ECO:0000256" key="3">
    <source>
        <dbReference type="ARBA" id="ARBA00022989"/>
    </source>
</evidence>
<dbReference type="Proteomes" id="UP000800093">
    <property type="component" value="Unassembled WGS sequence"/>
</dbReference>